<keyword evidence="4" id="KW-1185">Reference proteome</keyword>
<dbReference type="Proteomes" id="UP001235343">
    <property type="component" value="Unassembled WGS sequence"/>
</dbReference>
<dbReference type="PANTHER" id="PTHR22916">
    <property type="entry name" value="GLYCOSYLTRANSFERASE"/>
    <property type="match status" value="1"/>
</dbReference>
<keyword evidence="3" id="KW-0328">Glycosyltransferase</keyword>
<keyword evidence="3" id="KW-0808">Transferase</keyword>
<dbReference type="PANTHER" id="PTHR22916:SF3">
    <property type="entry name" value="UDP-GLCNAC:BETAGAL BETA-1,3-N-ACETYLGLUCOSAMINYLTRANSFERASE-LIKE PROTEIN 1"/>
    <property type="match status" value="1"/>
</dbReference>
<dbReference type="Pfam" id="PF00535">
    <property type="entry name" value="Glycos_transf_2"/>
    <property type="match status" value="1"/>
</dbReference>
<comment type="caution">
    <text evidence="3">The sequence shown here is derived from an EMBL/GenBank/DDBJ whole genome shotgun (WGS) entry which is preliminary data.</text>
</comment>
<comment type="similarity">
    <text evidence="1">Belongs to the glycosyltransferase 2 family.</text>
</comment>
<dbReference type="RefSeq" id="WP_285932235.1">
    <property type="nucleotide sequence ID" value="NZ_JASTZU010000036.1"/>
</dbReference>
<name>A0ABT7L599_9BACI</name>
<sequence length="274" mass="32014">MSSPLVSIIIPTYNRLYALAELLESLRRQTYQNFEIIIINDFGQLVDNIISLYPELKITVINLLENRKHVYARNQGVLKARGEYVMLIDDDDILLPKHLEQMVGEIEGVDLVYSDVEIVNYEWENKMRVPKSRYLFAYKLDLEGMRKFSTFVPSGCLYKKEIHNQIGFFDETLMNYWDWDFFLSVSNSFKVKRVPVASVLYEFSDTGSNQSKNLSSMRKYLDKLAEKHDLGYLPTKNFFLLLEEAEVKNRQASSHVVWDGLPIHSRFIQDRGEG</sequence>
<accession>A0ABT7L599</accession>
<dbReference type="EMBL" id="JASTZU010000036">
    <property type="protein sequence ID" value="MDL4841043.1"/>
    <property type="molecule type" value="Genomic_DNA"/>
</dbReference>
<proteinExistence type="inferred from homology"/>
<evidence type="ECO:0000313" key="4">
    <source>
        <dbReference type="Proteomes" id="UP001235343"/>
    </source>
</evidence>
<gene>
    <name evidence="3" type="ORF">QQS35_11330</name>
</gene>
<dbReference type="EC" id="2.4.-.-" evidence="3"/>
<organism evidence="3 4">
    <name type="scientific">Aquibacillus rhizosphaerae</name>
    <dbReference type="NCBI Taxonomy" id="3051431"/>
    <lineage>
        <taxon>Bacteria</taxon>
        <taxon>Bacillati</taxon>
        <taxon>Bacillota</taxon>
        <taxon>Bacilli</taxon>
        <taxon>Bacillales</taxon>
        <taxon>Bacillaceae</taxon>
        <taxon>Aquibacillus</taxon>
    </lineage>
</organism>
<dbReference type="GO" id="GO:0016757">
    <property type="term" value="F:glycosyltransferase activity"/>
    <property type="evidence" value="ECO:0007669"/>
    <property type="project" value="UniProtKB-KW"/>
</dbReference>
<evidence type="ECO:0000256" key="1">
    <source>
        <dbReference type="ARBA" id="ARBA00006739"/>
    </source>
</evidence>
<dbReference type="Gene3D" id="3.90.550.10">
    <property type="entry name" value="Spore Coat Polysaccharide Biosynthesis Protein SpsA, Chain A"/>
    <property type="match status" value="1"/>
</dbReference>
<reference evidence="3 4" key="1">
    <citation type="submission" date="2023-06" db="EMBL/GenBank/DDBJ databases">
        <title>Aquibacillus rhizosphaerae LR5S19.</title>
        <authorList>
            <person name="Sun J.-Q."/>
        </authorList>
    </citation>
    <scope>NUCLEOTIDE SEQUENCE [LARGE SCALE GENOMIC DNA]</scope>
    <source>
        <strain evidence="3 4">LR5S19</strain>
    </source>
</reference>
<evidence type="ECO:0000259" key="2">
    <source>
        <dbReference type="Pfam" id="PF00535"/>
    </source>
</evidence>
<dbReference type="InterPro" id="IPR029044">
    <property type="entry name" value="Nucleotide-diphossugar_trans"/>
</dbReference>
<dbReference type="InterPro" id="IPR001173">
    <property type="entry name" value="Glyco_trans_2-like"/>
</dbReference>
<evidence type="ECO:0000313" key="3">
    <source>
        <dbReference type="EMBL" id="MDL4841043.1"/>
    </source>
</evidence>
<feature type="domain" description="Glycosyltransferase 2-like" evidence="2">
    <location>
        <begin position="7"/>
        <end position="166"/>
    </location>
</feature>
<dbReference type="SUPFAM" id="SSF53448">
    <property type="entry name" value="Nucleotide-diphospho-sugar transferases"/>
    <property type="match status" value="1"/>
</dbReference>
<protein>
    <submittedName>
        <fullName evidence="3">Glycosyltransferase family 2 protein</fullName>
        <ecNumber evidence="3">2.4.-.-</ecNumber>
    </submittedName>
</protein>